<feature type="region of interest" description="Disordered" evidence="1">
    <location>
        <begin position="33"/>
        <end position="56"/>
    </location>
</feature>
<dbReference type="AlphaFoldDB" id="A0A0E9RUE0"/>
<accession>A0A0E9RUE0</accession>
<evidence type="ECO:0000313" key="2">
    <source>
        <dbReference type="EMBL" id="JAH32761.1"/>
    </source>
</evidence>
<reference evidence="2" key="2">
    <citation type="journal article" date="2015" name="Fish Shellfish Immunol.">
        <title>Early steps in the European eel (Anguilla anguilla)-Vibrio vulnificus interaction in the gills: Role of the RtxA13 toxin.</title>
        <authorList>
            <person name="Callol A."/>
            <person name="Pajuelo D."/>
            <person name="Ebbesson L."/>
            <person name="Teles M."/>
            <person name="MacKenzie S."/>
            <person name="Amaro C."/>
        </authorList>
    </citation>
    <scope>NUCLEOTIDE SEQUENCE</scope>
</reference>
<feature type="compositionally biased region" description="Pro residues" evidence="1">
    <location>
        <begin position="39"/>
        <end position="49"/>
    </location>
</feature>
<protein>
    <submittedName>
        <fullName evidence="2">Uncharacterized protein</fullName>
    </submittedName>
</protein>
<sequence>MPSFCTKNTITDTQSTQLHSQPNVFGILLTRIQNDPTPRIRPPPSPPPTNHRSQCK</sequence>
<reference evidence="2" key="1">
    <citation type="submission" date="2014-11" db="EMBL/GenBank/DDBJ databases">
        <authorList>
            <person name="Amaro Gonzalez C."/>
        </authorList>
    </citation>
    <scope>NUCLEOTIDE SEQUENCE</scope>
</reference>
<proteinExistence type="predicted"/>
<name>A0A0E9RUE0_ANGAN</name>
<organism evidence="2">
    <name type="scientific">Anguilla anguilla</name>
    <name type="common">European freshwater eel</name>
    <name type="synonym">Muraena anguilla</name>
    <dbReference type="NCBI Taxonomy" id="7936"/>
    <lineage>
        <taxon>Eukaryota</taxon>
        <taxon>Metazoa</taxon>
        <taxon>Chordata</taxon>
        <taxon>Craniata</taxon>
        <taxon>Vertebrata</taxon>
        <taxon>Euteleostomi</taxon>
        <taxon>Actinopterygii</taxon>
        <taxon>Neopterygii</taxon>
        <taxon>Teleostei</taxon>
        <taxon>Anguilliformes</taxon>
        <taxon>Anguillidae</taxon>
        <taxon>Anguilla</taxon>
    </lineage>
</organism>
<evidence type="ECO:0000256" key="1">
    <source>
        <dbReference type="SAM" id="MobiDB-lite"/>
    </source>
</evidence>
<dbReference type="EMBL" id="GBXM01075816">
    <property type="protein sequence ID" value="JAH32761.1"/>
    <property type="molecule type" value="Transcribed_RNA"/>
</dbReference>